<dbReference type="RefSeq" id="WP_114759349.1">
    <property type="nucleotide sequence ID" value="NZ_JBHUMD010000003.1"/>
</dbReference>
<comment type="caution">
    <text evidence="2">The sequence shown here is derived from an EMBL/GenBank/DDBJ whole genome shotgun (WGS) entry which is preliminary data.</text>
</comment>
<dbReference type="Proteomes" id="UP001597480">
    <property type="component" value="Unassembled WGS sequence"/>
</dbReference>
<evidence type="ECO:0000313" key="3">
    <source>
        <dbReference type="Proteomes" id="UP001597480"/>
    </source>
</evidence>
<name>A0ABW5NPL9_9FLAO</name>
<dbReference type="EMBL" id="JBHUMD010000003">
    <property type="protein sequence ID" value="MFD2600641.1"/>
    <property type="molecule type" value="Genomic_DNA"/>
</dbReference>
<evidence type="ECO:0000256" key="1">
    <source>
        <dbReference type="SAM" id="SignalP"/>
    </source>
</evidence>
<keyword evidence="3" id="KW-1185">Reference proteome</keyword>
<evidence type="ECO:0000313" key="2">
    <source>
        <dbReference type="EMBL" id="MFD2600641.1"/>
    </source>
</evidence>
<feature type="signal peptide" evidence="1">
    <location>
        <begin position="1"/>
        <end position="19"/>
    </location>
</feature>
<proteinExistence type="predicted"/>
<protein>
    <submittedName>
        <fullName evidence="2">Uncharacterized protein</fullName>
    </submittedName>
</protein>
<gene>
    <name evidence="2" type="ORF">ACFSR3_01115</name>
</gene>
<sequence>MKLRQIIFLLLLSSVTATAQTLAVNTNDTKTGSRVILTKSYKGKKAEVEDSVANRGLVFFSAGYQSHHVGNNDIKTYFIDLNIYHHNNTIGCIRQSANNLILVLEDNSEIECFQISDTDCNQEEYKAAFALSKKNSHFEENEKNFKKLQTVGISKIKLITTETTQEYKIGSKSRNYMKANFELVSKTLNSDSSK</sequence>
<keyword evidence="1" id="KW-0732">Signal</keyword>
<accession>A0ABW5NPL9</accession>
<feature type="chain" id="PRO_5045812241" evidence="1">
    <location>
        <begin position="20"/>
        <end position="194"/>
    </location>
</feature>
<organism evidence="2 3">
    <name type="scientific">Flavobacterium suzhouense</name>
    <dbReference type="NCBI Taxonomy" id="1529638"/>
    <lineage>
        <taxon>Bacteria</taxon>
        <taxon>Pseudomonadati</taxon>
        <taxon>Bacteroidota</taxon>
        <taxon>Flavobacteriia</taxon>
        <taxon>Flavobacteriales</taxon>
        <taxon>Flavobacteriaceae</taxon>
        <taxon>Flavobacterium</taxon>
    </lineage>
</organism>
<reference evidence="3" key="1">
    <citation type="journal article" date="2019" name="Int. J. Syst. Evol. Microbiol.">
        <title>The Global Catalogue of Microorganisms (GCM) 10K type strain sequencing project: providing services to taxonomists for standard genome sequencing and annotation.</title>
        <authorList>
            <consortium name="The Broad Institute Genomics Platform"/>
            <consortium name="The Broad Institute Genome Sequencing Center for Infectious Disease"/>
            <person name="Wu L."/>
            <person name="Ma J."/>
        </authorList>
    </citation>
    <scope>NUCLEOTIDE SEQUENCE [LARGE SCALE GENOMIC DNA]</scope>
    <source>
        <strain evidence="3">KCTC 42107</strain>
    </source>
</reference>